<evidence type="ECO:0000313" key="4">
    <source>
        <dbReference type="Proteomes" id="UP001476798"/>
    </source>
</evidence>
<name>A0ABV0NYB0_9TELE</name>
<dbReference type="Proteomes" id="UP001476798">
    <property type="component" value="Unassembled WGS sequence"/>
</dbReference>
<evidence type="ECO:0000313" key="3">
    <source>
        <dbReference type="EMBL" id="MEQ2176265.1"/>
    </source>
</evidence>
<proteinExistence type="predicted"/>
<dbReference type="Gene3D" id="3.30.1490.100">
    <property type="entry name" value="DNA polymerase, Y-family, little finger domain"/>
    <property type="match status" value="1"/>
</dbReference>
<keyword evidence="4" id="KW-1185">Reference proteome</keyword>
<protein>
    <submittedName>
        <fullName evidence="3">Uncharacterized protein</fullName>
    </submittedName>
</protein>
<accession>A0ABV0NYB0</accession>
<keyword evidence="1" id="KW-0808">Transferase</keyword>
<evidence type="ECO:0000256" key="2">
    <source>
        <dbReference type="SAM" id="MobiDB-lite"/>
    </source>
</evidence>
<dbReference type="PANTHER" id="PTHR45990">
    <property type="entry name" value="DNA REPAIR PROTEIN REV1"/>
    <property type="match status" value="1"/>
</dbReference>
<comment type="caution">
    <text evidence="3">The sequence shown here is derived from an EMBL/GenBank/DDBJ whole genome shotgun (WGS) entry which is preliminary data.</text>
</comment>
<feature type="non-terminal residue" evidence="3">
    <location>
        <position position="1"/>
    </location>
</feature>
<dbReference type="PANTHER" id="PTHR45990:SF1">
    <property type="entry name" value="DNA REPAIR PROTEIN REV1"/>
    <property type="match status" value="1"/>
</dbReference>
<gene>
    <name evidence="3" type="ORF">GOODEAATRI_026253</name>
</gene>
<organism evidence="3 4">
    <name type="scientific">Goodea atripinnis</name>
    <dbReference type="NCBI Taxonomy" id="208336"/>
    <lineage>
        <taxon>Eukaryota</taxon>
        <taxon>Metazoa</taxon>
        <taxon>Chordata</taxon>
        <taxon>Craniata</taxon>
        <taxon>Vertebrata</taxon>
        <taxon>Euteleostomi</taxon>
        <taxon>Actinopterygii</taxon>
        <taxon>Neopterygii</taxon>
        <taxon>Teleostei</taxon>
        <taxon>Neoteleostei</taxon>
        <taxon>Acanthomorphata</taxon>
        <taxon>Ovalentaria</taxon>
        <taxon>Atherinomorphae</taxon>
        <taxon>Cyprinodontiformes</taxon>
        <taxon>Goodeidae</taxon>
        <taxon>Goodea</taxon>
    </lineage>
</organism>
<dbReference type="InterPro" id="IPR025527">
    <property type="entry name" value="HUWE1/Rev1_UBM"/>
</dbReference>
<dbReference type="EMBL" id="JAHRIO010053195">
    <property type="protein sequence ID" value="MEQ2176265.1"/>
    <property type="molecule type" value="Genomic_DNA"/>
</dbReference>
<feature type="region of interest" description="Disordered" evidence="2">
    <location>
        <begin position="225"/>
        <end position="252"/>
    </location>
</feature>
<evidence type="ECO:0000256" key="1">
    <source>
        <dbReference type="ARBA" id="ARBA00022679"/>
    </source>
</evidence>
<dbReference type="Pfam" id="PF14377">
    <property type="entry name" value="UBM"/>
    <property type="match status" value="1"/>
</dbReference>
<dbReference type="Gene3D" id="6.10.250.1630">
    <property type="match status" value="1"/>
</dbReference>
<dbReference type="InterPro" id="IPR036775">
    <property type="entry name" value="DNA_pol_Y-fam_lit_finger_sf"/>
</dbReference>
<sequence length="293" mass="32376">TVMLAQSTDSGQLIASAVIKLLHAMKLQVQDLRGVGIQVQQLEGNRLQPQDCRGSRTRSIKDMLLGQGSNPITNKGLICRTSKETPVCRQTPKHSRTRLNFSIEIPSPSQVDRSVLEALPAELREQVEQSWTKREERRNHCHLPDMQLSSPNPCPALYAPPAGTLLLQFPNQPDGPGIDELKSAYSRANNAQAQAKMAELKNPLLQLKQPTAETGVGRVKRRYKRKNGVSPVKKGTSPLKRRQTEINPSTSQQDIVVSVTKSFPRPVPTLAGACDLTDIKTLLREWVTTITGD</sequence>
<reference evidence="3 4" key="1">
    <citation type="submission" date="2021-06" db="EMBL/GenBank/DDBJ databases">
        <authorList>
            <person name="Palmer J.M."/>
        </authorList>
    </citation>
    <scope>NUCLEOTIDE SEQUENCE [LARGE SCALE GENOMIC DNA]</scope>
    <source>
        <strain evidence="3 4">GA_2019</strain>
        <tissue evidence="3">Muscle</tissue>
    </source>
</reference>